<evidence type="ECO:0000313" key="1">
    <source>
        <dbReference type="EMBL" id="TWT38224.1"/>
    </source>
</evidence>
<name>A0A5C5VHW2_9BACT</name>
<comment type="caution">
    <text evidence="1">The sequence shown here is derived from an EMBL/GenBank/DDBJ whole genome shotgun (WGS) entry which is preliminary data.</text>
</comment>
<organism evidence="1 2">
    <name type="scientific">Posidoniimonas corsicana</name>
    <dbReference type="NCBI Taxonomy" id="1938618"/>
    <lineage>
        <taxon>Bacteria</taxon>
        <taxon>Pseudomonadati</taxon>
        <taxon>Planctomycetota</taxon>
        <taxon>Planctomycetia</taxon>
        <taxon>Pirellulales</taxon>
        <taxon>Lacipirellulaceae</taxon>
        <taxon>Posidoniimonas</taxon>
    </lineage>
</organism>
<reference evidence="1 2" key="1">
    <citation type="submission" date="2019-02" db="EMBL/GenBank/DDBJ databases">
        <title>Deep-cultivation of Planctomycetes and their phenomic and genomic characterization uncovers novel biology.</title>
        <authorList>
            <person name="Wiegand S."/>
            <person name="Jogler M."/>
            <person name="Boedeker C."/>
            <person name="Pinto D."/>
            <person name="Vollmers J."/>
            <person name="Rivas-Marin E."/>
            <person name="Kohn T."/>
            <person name="Peeters S.H."/>
            <person name="Heuer A."/>
            <person name="Rast P."/>
            <person name="Oberbeckmann S."/>
            <person name="Bunk B."/>
            <person name="Jeske O."/>
            <person name="Meyerdierks A."/>
            <person name="Storesund J.E."/>
            <person name="Kallscheuer N."/>
            <person name="Luecker S."/>
            <person name="Lage O.M."/>
            <person name="Pohl T."/>
            <person name="Merkel B.J."/>
            <person name="Hornburger P."/>
            <person name="Mueller R.-W."/>
            <person name="Bruemmer F."/>
            <person name="Labrenz M."/>
            <person name="Spormann A.M."/>
            <person name="Op Den Camp H."/>
            <person name="Overmann J."/>
            <person name="Amann R."/>
            <person name="Jetten M.S.M."/>
            <person name="Mascher T."/>
            <person name="Medema M.H."/>
            <person name="Devos D.P."/>
            <person name="Kaster A.-K."/>
            <person name="Ovreas L."/>
            <person name="Rohde M."/>
            <person name="Galperin M.Y."/>
            <person name="Jogler C."/>
        </authorList>
    </citation>
    <scope>NUCLEOTIDE SEQUENCE [LARGE SCALE GENOMIC DNA]</scope>
    <source>
        <strain evidence="1 2">KOR34</strain>
    </source>
</reference>
<dbReference type="Proteomes" id="UP000316714">
    <property type="component" value="Unassembled WGS sequence"/>
</dbReference>
<accession>A0A5C5VHW2</accession>
<proteinExistence type="predicted"/>
<dbReference type="AlphaFoldDB" id="A0A5C5VHW2"/>
<keyword evidence="2" id="KW-1185">Reference proteome</keyword>
<evidence type="ECO:0000313" key="2">
    <source>
        <dbReference type="Proteomes" id="UP000316714"/>
    </source>
</evidence>
<gene>
    <name evidence="1" type="ORF">KOR34_31930</name>
</gene>
<sequence>MSCVAGYLSGYRWGGSQKDQDVDDATILVKTYYVRDLVTPIDAQAESTLDAAAFDELIGLVTSTVGSGTWADNGGEGEVRPFPANGALLVSNTRIVHRELEQLLGQLRRIAFELPDDSLETARAALARKRPTPSIIKGSLKVSTDYERVLESNFESAVDQLARELGPPALSRRAGERGFPEWAVGRRLAVWDRDGGKFYVTLQDGRPQGVAIVAGWWEESFGPLEPVGLSAR</sequence>
<protein>
    <submittedName>
        <fullName evidence="1">Uncharacterized protein</fullName>
    </submittedName>
</protein>
<dbReference type="EMBL" id="SIHJ01000001">
    <property type="protein sequence ID" value="TWT38224.1"/>
    <property type="molecule type" value="Genomic_DNA"/>
</dbReference>